<name>A0A0A1T357_9HYPO</name>
<keyword evidence="5 6" id="KW-0720">Serine protease</keyword>
<dbReference type="InterPro" id="IPR015500">
    <property type="entry name" value="Peptidase_S8_subtilisin-rel"/>
</dbReference>
<protein>
    <recommendedName>
        <fullName evidence="14">Alkaline proteinase</fullName>
    </recommendedName>
</protein>
<evidence type="ECO:0000256" key="3">
    <source>
        <dbReference type="ARBA" id="ARBA00022729"/>
    </source>
</evidence>
<evidence type="ECO:0000256" key="9">
    <source>
        <dbReference type="SAM" id="SignalP"/>
    </source>
</evidence>
<proteinExistence type="inferred from homology"/>
<dbReference type="SUPFAM" id="SSF52743">
    <property type="entry name" value="Subtilisin-like"/>
    <property type="match status" value="1"/>
</dbReference>
<dbReference type="GO" id="GO:0004252">
    <property type="term" value="F:serine-type endopeptidase activity"/>
    <property type="evidence" value="ECO:0007669"/>
    <property type="project" value="UniProtKB-UniRule"/>
</dbReference>
<dbReference type="GO" id="GO:0005576">
    <property type="term" value="C:extracellular region"/>
    <property type="evidence" value="ECO:0007669"/>
    <property type="project" value="UniProtKB-ARBA"/>
</dbReference>
<evidence type="ECO:0008006" key="14">
    <source>
        <dbReference type="Google" id="ProtNLM"/>
    </source>
</evidence>
<accession>A0A0A1T357</accession>
<keyword evidence="13" id="KW-1185">Reference proteome</keyword>
<dbReference type="EMBL" id="CDHN01000002">
    <property type="protein sequence ID" value="CEJ89244.1"/>
    <property type="molecule type" value="Genomic_DNA"/>
</dbReference>
<dbReference type="InterPro" id="IPR000209">
    <property type="entry name" value="Peptidase_S8/S53_dom"/>
</dbReference>
<evidence type="ECO:0000256" key="2">
    <source>
        <dbReference type="ARBA" id="ARBA00022670"/>
    </source>
</evidence>
<dbReference type="InterPro" id="IPR023827">
    <property type="entry name" value="Peptidase_S8_Asp-AS"/>
</dbReference>
<evidence type="ECO:0000256" key="4">
    <source>
        <dbReference type="ARBA" id="ARBA00022801"/>
    </source>
</evidence>
<evidence type="ECO:0000256" key="7">
    <source>
        <dbReference type="RuleBase" id="RU003355"/>
    </source>
</evidence>
<reference evidence="12 13" key="1">
    <citation type="journal article" date="2015" name="Genome Announc.">
        <title>Draft Genome Sequence and Gene Annotation of the Entomopathogenic Fungus Verticillium hemipterigenum.</title>
        <authorList>
            <person name="Horn F."/>
            <person name="Habel A."/>
            <person name="Scharf D.H."/>
            <person name="Dworschak J."/>
            <person name="Brakhage A.A."/>
            <person name="Guthke R."/>
            <person name="Hertweck C."/>
            <person name="Linde J."/>
        </authorList>
    </citation>
    <scope>NUCLEOTIDE SEQUENCE [LARGE SCALE GENOMIC DNA]</scope>
</reference>
<dbReference type="PRINTS" id="PR00723">
    <property type="entry name" value="SUBTILISIN"/>
</dbReference>
<dbReference type="InterPro" id="IPR037045">
    <property type="entry name" value="S8pro/Inhibitor_I9_sf"/>
</dbReference>
<feature type="domain" description="Inhibitor I9" evidence="11">
    <location>
        <begin position="34"/>
        <end position="111"/>
    </location>
</feature>
<evidence type="ECO:0000256" key="6">
    <source>
        <dbReference type="PROSITE-ProRule" id="PRU01240"/>
    </source>
</evidence>
<organism evidence="12 13">
    <name type="scientific">[Torrubiella] hemipterigena</name>
    <dbReference type="NCBI Taxonomy" id="1531966"/>
    <lineage>
        <taxon>Eukaryota</taxon>
        <taxon>Fungi</taxon>
        <taxon>Dikarya</taxon>
        <taxon>Ascomycota</taxon>
        <taxon>Pezizomycotina</taxon>
        <taxon>Sordariomycetes</taxon>
        <taxon>Hypocreomycetidae</taxon>
        <taxon>Hypocreales</taxon>
        <taxon>Clavicipitaceae</taxon>
        <taxon>Clavicipitaceae incertae sedis</taxon>
        <taxon>'Torrubiella' clade</taxon>
    </lineage>
</organism>
<evidence type="ECO:0000256" key="5">
    <source>
        <dbReference type="ARBA" id="ARBA00022825"/>
    </source>
</evidence>
<evidence type="ECO:0000256" key="8">
    <source>
        <dbReference type="SAM" id="MobiDB-lite"/>
    </source>
</evidence>
<dbReference type="FunFam" id="3.40.50.200:FF:000007">
    <property type="entry name" value="Subtilisin-like serine protease"/>
    <property type="match status" value="1"/>
</dbReference>
<dbReference type="OrthoDB" id="206201at2759"/>
<feature type="active site" description="Charge relay system" evidence="6">
    <location>
        <position position="196"/>
    </location>
</feature>
<comment type="similarity">
    <text evidence="1 6 7">Belongs to the peptidase S8 family.</text>
</comment>
<dbReference type="GO" id="GO:0006508">
    <property type="term" value="P:proteolysis"/>
    <property type="evidence" value="ECO:0007669"/>
    <property type="project" value="UniProtKB-KW"/>
</dbReference>
<dbReference type="PANTHER" id="PTHR43806:SF58">
    <property type="entry name" value="ALKALINE PROTEASE 1-RELATED"/>
    <property type="match status" value="1"/>
</dbReference>
<evidence type="ECO:0000256" key="1">
    <source>
        <dbReference type="ARBA" id="ARBA00011073"/>
    </source>
</evidence>
<dbReference type="InterPro" id="IPR034193">
    <property type="entry name" value="PCSK9_ProteinaseK-like"/>
</dbReference>
<dbReference type="Gene3D" id="3.40.50.200">
    <property type="entry name" value="Peptidase S8/S53 domain"/>
    <property type="match status" value="1"/>
</dbReference>
<gene>
    <name evidence="12" type="ORF">VHEMI05099</name>
</gene>
<feature type="domain" description="Peptidase S8/S53" evidence="10">
    <location>
        <begin position="163"/>
        <end position="394"/>
    </location>
</feature>
<feature type="region of interest" description="Disordered" evidence="8">
    <location>
        <begin position="394"/>
        <end position="415"/>
    </location>
</feature>
<dbReference type="InterPro" id="IPR050131">
    <property type="entry name" value="Peptidase_S8_subtilisin-like"/>
</dbReference>
<keyword evidence="3 9" id="KW-0732">Signal</keyword>
<evidence type="ECO:0000259" key="11">
    <source>
        <dbReference type="Pfam" id="PF05922"/>
    </source>
</evidence>
<evidence type="ECO:0000313" key="12">
    <source>
        <dbReference type="EMBL" id="CEJ89244.1"/>
    </source>
</evidence>
<dbReference type="HOGENOM" id="CLU_011263_1_4_1"/>
<sequence length="415" mass="44466">MILGNILALAALTSSALAAPASQSATSSRIIPGSYIITLKENVEARAMQAHINWVGAVHKRSIKKRDTTGVAIEYAGTFKGYAGSFDEDTIAQIRDHPDVVNVEQDKMWHLAYQKPSQQPIRRAGLVNQKRAPYGLGSVSHRTADIWEYIYDATAGHDTYAYVLDTGIRITHNEFQGRAKNVYTAFPGQWNDTHGHGTHVSGTIIGNEFGVAKNATALSVKVFEGEDSPTSTILGGYNWAVNDIIANNRQNSSVINMSLEGEESQAYNDALEKAYKAGILSVVAAGNKAKDASNVSPASSPYAFTVGAVDRDWIFAEEYSNYGKALDILGPGTDVLSAWNDGDGMSRVISGTSMATPHIVGLALYAMSIYNIHGPKAITDFILSTATKGAATGSLQGSPNLIGNNNNKLQPSRKP</sequence>
<dbReference type="PROSITE" id="PS51892">
    <property type="entry name" value="SUBTILASE"/>
    <property type="match status" value="1"/>
</dbReference>
<dbReference type="Gene3D" id="3.30.70.80">
    <property type="entry name" value="Peptidase S8 propeptide/proteinase inhibitor I9"/>
    <property type="match status" value="1"/>
</dbReference>
<dbReference type="AlphaFoldDB" id="A0A0A1T357"/>
<dbReference type="PROSITE" id="PS00138">
    <property type="entry name" value="SUBTILASE_SER"/>
    <property type="match status" value="1"/>
</dbReference>
<feature type="chain" id="PRO_5001979180" description="Alkaline proteinase" evidence="9">
    <location>
        <begin position="19"/>
        <end position="415"/>
    </location>
</feature>
<feature type="active site" description="Charge relay system" evidence="6">
    <location>
        <position position="165"/>
    </location>
</feature>
<dbReference type="STRING" id="1531966.A0A0A1T357"/>
<dbReference type="Pfam" id="PF00082">
    <property type="entry name" value="Peptidase_S8"/>
    <property type="match status" value="1"/>
</dbReference>
<dbReference type="InterPro" id="IPR023828">
    <property type="entry name" value="Peptidase_S8_Ser-AS"/>
</dbReference>
<dbReference type="CDD" id="cd04077">
    <property type="entry name" value="Peptidases_S8_PCSK9_ProteinaseK_like"/>
    <property type="match status" value="1"/>
</dbReference>
<evidence type="ECO:0000313" key="13">
    <source>
        <dbReference type="Proteomes" id="UP000039046"/>
    </source>
</evidence>
<keyword evidence="4 6" id="KW-0378">Hydrolase</keyword>
<dbReference type="PROSITE" id="PS00136">
    <property type="entry name" value="SUBTILASE_ASP"/>
    <property type="match status" value="1"/>
</dbReference>
<feature type="signal peptide" evidence="9">
    <location>
        <begin position="1"/>
        <end position="18"/>
    </location>
</feature>
<dbReference type="Pfam" id="PF05922">
    <property type="entry name" value="Inhibitor_I9"/>
    <property type="match status" value="1"/>
</dbReference>
<keyword evidence="2 6" id="KW-0645">Protease</keyword>
<feature type="active site" description="Charge relay system" evidence="6">
    <location>
        <position position="353"/>
    </location>
</feature>
<dbReference type="SUPFAM" id="SSF54897">
    <property type="entry name" value="Protease propeptides/inhibitors"/>
    <property type="match status" value="1"/>
</dbReference>
<dbReference type="PANTHER" id="PTHR43806">
    <property type="entry name" value="PEPTIDASE S8"/>
    <property type="match status" value="1"/>
</dbReference>
<dbReference type="InterPro" id="IPR036852">
    <property type="entry name" value="Peptidase_S8/S53_dom_sf"/>
</dbReference>
<dbReference type="Proteomes" id="UP000039046">
    <property type="component" value="Unassembled WGS sequence"/>
</dbReference>
<dbReference type="InterPro" id="IPR010259">
    <property type="entry name" value="S8pro/Inhibitor_I9"/>
</dbReference>
<evidence type="ECO:0000259" key="10">
    <source>
        <dbReference type="Pfam" id="PF00082"/>
    </source>
</evidence>